<organism evidence="2 3">
    <name type="scientific">Bhargavaea ullalensis</name>
    <dbReference type="NCBI Taxonomy" id="1265685"/>
    <lineage>
        <taxon>Bacteria</taxon>
        <taxon>Bacillati</taxon>
        <taxon>Bacillota</taxon>
        <taxon>Bacilli</taxon>
        <taxon>Bacillales</taxon>
        <taxon>Caryophanaceae</taxon>
        <taxon>Bhargavaea</taxon>
    </lineage>
</organism>
<feature type="transmembrane region" description="Helical" evidence="1">
    <location>
        <begin position="117"/>
        <end position="135"/>
    </location>
</feature>
<evidence type="ECO:0000313" key="2">
    <source>
        <dbReference type="EMBL" id="MET3574439.1"/>
    </source>
</evidence>
<reference evidence="2 3" key="1">
    <citation type="submission" date="2024-06" db="EMBL/GenBank/DDBJ databases">
        <title>Genomic Encyclopedia of Type Strains, Phase IV (KMG-IV): sequencing the most valuable type-strain genomes for metagenomic binning, comparative biology and taxonomic classification.</title>
        <authorList>
            <person name="Goeker M."/>
        </authorList>
    </citation>
    <scope>NUCLEOTIDE SEQUENCE [LARGE SCALE GENOMIC DNA]</scope>
    <source>
        <strain evidence="2 3">DSM 26128</strain>
    </source>
</reference>
<dbReference type="EMBL" id="JBEPLW010000001">
    <property type="protein sequence ID" value="MET3574439.1"/>
    <property type="molecule type" value="Genomic_DNA"/>
</dbReference>
<name>A0ABV2G833_9BACL</name>
<gene>
    <name evidence="2" type="ORF">ABID49_000315</name>
</gene>
<proteinExistence type="predicted"/>
<keyword evidence="1" id="KW-0812">Transmembrane</keyword>
<accession>A0ABV2G833</accession>
<keyword evidence="1" id="KW-1133">Transmembrane helix</keyword>
<sequence length="139" mass="15700">MRNIGKLAAIGFIAGTVLVAVLKAVQMLTGNPAYVLLFNFDYIPVVQDWRPTWLIGLLFHYGICVFSAIILFYFLRPFGREHWISPYVLVYSAGSALLFSLTALSDQPPAFSDGAAWVYWTLAHVVFGWIVGWLIRRWG</sequence>
<keyword evidence="1" id="KW-0472">Membrane</keyword>
<dbReference type="RefSeq" id="WP_354194602.1">
    <property type="nucleotide sequence ID" value="NZ_JBEPLW010000001.1"/>
</dbReference>
<keyword evidence="3" id="KW-1185">Reference proteome</keyword>
<dbReference type="Proteomes" id="UP001549099">
    <property type="component" value="Unassembled WGS sequence"/>
</dbReference>
<evidence type="ECO:0000313" key="3">
    <source>
        <dbReference type="Proteomes" id="UP001549099"/>
    </source>
</evidence>
<feature type="transmembrane region" description="Helical" evidence="1">
    <location>
        <begin position="87"/>
        <end position="105"/>
    </location>
</feature>
<comment type="caution">
    <text evidence="2">The sequence shown here is derived from an EMBL/GenBank/DDBJ whole genome shotgun (WGS) entry which is preliminary data.</text>
</comment>
<feature type="transmembrane region" description="Helical" evidence="1">
    <location>
        <begin position="51"/>
        <end position="75"/>
    </location>
</feature>
<evidence type="ECO:0000256" key="1">
    <source>
        <dbReference type="SAM" id="Phobius"/>
    </source>
</evidence>
<protein>
    <submittedName>
        <fullName evidence="2">Uncharacterized membrane protein YciS (DUF1049 family)</fullName>
    </submittedName>
</protein>